<gene>
    <name evidence="2" type="ORF">LSH36_84g03028</name>
</gene>
<comment type="caution">
    <text evidence="2">The sequence shown here is derived from an EMBL/GenBank/DDBJ whole genome shotgun (WGS) entry which is preliminary data.</text>
</comment>
<evidence type="ECO:0000313" key="2">
    <source>
        <dbReference type="EMBL" id="KAK2163164.1"/>
    </source>
</evidence>
<evidence type="ECO:0000256" key="1">
    <source>
        <dbReference type="SAM" id="SignalP"/>
    </source>
</evidence>
<evidence type="ECO:0000313" key="3">
    <source>
        <dbReference type="Proteomes" id="UP001208570"/>
    </source>
</evidence>
<keyword evidence="1" id="KW-0732">Signal</keyword>
<proteinExistence type="predicted"/>
<protein>
    <submittedName>
        <fullName evidence="2">Uncharacterized protein</fullName>
    </submittedName>
</protein>
<organism evidence="2 3">
    <name type="scientific">Paralvinella palmiformis</name>
    <dbReference type="NCBI Taxonomy" id="53620"/>
    <lineage>
        <taxon>Eukaryota</taxon>
        <taxon>Metazoa</taxon>
        <taxon>Spiralia</taxon>
        <taxon>Lophotrochozoa</taxon>
        <taxon>Annelida</taxon>
        <taxon>Polychaeta</taxon>
        <taxon>Sedentaria</taxon>
        <taxon>Canalipalpata</taxon>
        <taxon>Terebellida</taxon>
        <taxon>Terebelliformia</taxon>
        <taxon>Alvinellidae</taxon>
        <taxon>Paralvinella</taxon>
    </lineage>
</organism>
<reference evidence="2" key="1">
    <citation type="journal article" date="2023" name="Mol. Biol. Evol.">
        <title>Third-Generation Sequencing Reveals the Adaptive Role of the Epigenome in Three Deep-Sea Polychaetes.</title>
        <authorList>
            <person name="Perez M."/>
            <person name="Aroh O."/>
            <person name="Sun Y."/>
            <person name="Lan Y."/>
            <person name="Juniper S.K."/>
            <person name="Young C.R."/>
            <person name="Angers B."/>
            <person name="Qian P.Y."/>
        </authorList>
    </citation>
    <scope>NUCLEOTIDE SEQUENCE</scope>
    <source>
        <strain evidence="2">P08H-3</strain>
    </source>
</reference>
<dbReference type="AlphaFoldDB" id="A0AAD9NDG3"/>
<accession>A0AAD9NDG3</accession>
<feature type="chain" id="PRO_5042132320" evidence="1">
    <location>
        <begin position="26"/>
        <end position="62"/>
    </location>
</feature>
<sequence>MAHIYGECLILMGVQMLCVVIRTEGMDTVAHSDMMAGINNVSETINKILDEYDIRLRPQFGG</sequence>
<dbReference type="Proteomes" id="UP001208570">
    <property type="component" value="Unassembled WGS sequence"/>
</dbReference>
<name>A0AAD9NDG3_9ANNE</name>
<feature type="signal peptide" evidence="1">
    <location>
        <begin position="1"/>
        <end position="25"/>
    </location>
</feature>
<dbReference type="EMBL" id="JAODUP010000084">
    <property type="protein sequence ID" value="KAK2163164.1"/>
    <property type="molecule type" value="Genomic_DNA"/>
</dbReference>
<keyword evidence="3" id="KW-1185">Reference proteome</keyword>